<feature type="signal peptide" evidence="2">
    <location>
        <begin position="1"/>
        <end position="21"/>
    </location>
</feature>
<feature type="compositionally biased region" description="Low complexity" evidence="1">
    <location>
        <begin position="452"/>
        <end position="489"/>
    </location>
</feature>
<evidence type="ECO:0000256" key="2">
    <source>
        <dbReference type="SAM" id="SignalP"/>
    </source>
</evidence>
<feature type="region of interest" description="Disordered" evidence="1">
    <location>
        <begin position="442"/>
        <end position="493"/>
    </location>
</feature>
<feature type="chain" id="PRO_5028440540" evidence="2">
    <location>
        <begin position="22"/>
        <end position="601"/>
    </location>
</feature>
<organism evidence="3">
    <name type="scientific">uncultured Aureispira sp</name>
    <dbReference type="NCBI Taxonomy" id="1331704"/>
    <lineage>
        <taxon>Bacteria</taxon>
        <taxon>Pseudomonadati</taxon>
        <taxon>Bacteroidota</taxon>
        <taxon>Saprospiria</taxon>
        <taxon>Saprospirales</taxon>
        <taxon>Saprospiraceae</taxon>
        <taxon>Aureispira</taxon>
        <taxon>environmental samples</taxon>
    </lineage>
</organism>
<gene>
    <name evidence="3" type="ORF">HELGO_WM22855</name>
</gene>
<accession>A0A6S6UEC6</accession>
<keyword evidence="2" id="KW-0732">Signal</keyword>
<evidence type="ECO:0000256" key="1">
    <source>
        <dbReference type="SAM" id="MobiDB-lite"/>
    </source>
</evidence>
<reference evidence="3" key="1">
    <citation type="submission" date="2020-01" db="EMBL/GenBank/DDBJ databases">
        <authorList>
            <person name="Meier V. D."/>
            <person name="Meier V D."/>
        </authorList>
    </citation>
    <scope>NUCLEOTIDE SEQUENCE</scope>
    <source>
        <strain evidence="3">HLG_WM_MAG_10</strain>
    </source>
</reference>
<name>A0A6S6UEC6_9BACT</name>
<proteinExistence type="predicted"/>
<dbReference type="EMBL" id="CACVAQ010000438">
    <property type="protein sequence ID" value="CAA6828781.1"/>
    <property type="molecule type" value="Genomic_DNA"/>
</dbReference>
<protein>
    <submittedName>
        <fullName evidence="3">Uncharacterized protein</fullName>
    </submittedName>
</protein>
<sequence>MKNTLLLLLIFSCFYTSTSTAQKEIEYLNPPSVQHQDYTIDIDHIISKEDYCKFRLSIQNNTDNYQAFDLSKVGFIYENVGTYYPKKGKIKIIPPNEKINHTIRIDGNMNYMVEQFKVSLEGLLYASSGNPISVPAKTLEAGMGIKSKIIELEIKKVTNKKGRFSFAMNAVYSDRKNAFITIDPTELKANDESNQSLAANVSNKKFLILQNDKKFSINGDFESNSTELILDWTDVITHYELSQQPKTIVPIYHTITSPVSAPVTPATPVTPAVTTRTTKTVTTTETVNNNVQHTTPRPAAQNNCSKYAGPMNGHPAKVTIYSEDGECFQIKAFGQYLNPNYASNVSFGFPIMGKVEIRMENGQTFNKSIVLNEDIYAVTYAIKKNKKGKYVTKMLLGTVGHNGPTAQELADQSAANLEKFKQEQDQKSNDQLADHRRRIAELDAKTETTIESSSSSSNSASSNNNRNNNSNNNNSSNNNQTTSNNRTNSKMPNSMHLRFMEGTSPLVNMRVEVSTASGWTGRGTTDSNGDVYIDATNLNTKNINIYAKNSNTEYKLGNVVKLDNNLFALIEPATLMLKTTNDLINAAQDGDTDAILDNMGW</sequence>
<dbReference type="AlphaFoldDB" id="A0A6S6UEC6"/>
<evidence type="ECO:0000313" key="3">
    <source>
        <dbReference type="EMBL" id="CAA6828781.1"/>
    </source>
</evidence>